<accession>A0A0B1SWN4</accession>
<reference evidence="13 14" key="1">
    <citation type="submission" date="2014-03" db="EMBL/GenBank/DDBJ databases">
        <title>Draft genome of the hookworm Oesophagostomum dentatum.</title>
        <authorList>
            <person name="Mitreva M."/>
        </authorList>
    </citation>
    <scope>NUCLEOTIDE SEQUENCE [LARGE SCALE GENOMIC DNA]</scope>
    <source>
        <strain evidence="13 14">OD-Hann</strain>
    </source>
</reference>
<evidence type="ECO:0000313" key="14">
    <source>
        <dbReference type="Proteomes" id="UP000053660"/>
    </source>
</evidence>
<dbReference type="AlphaFoldDB" id="A0A0B1SWN4"/>
<evidence type="ECO:0000256" key="12">
    <source>
        <dbReference type="RuleBase" id="RU367135"/>
    </source>
</evidence>
<dbReference type="EC" id="6.3.2.2" evidence="3 12"/>
<evidence type="ECO:0000256" key="11">
    <source>
        <dbReference type="ARBA" id="ARBA00048819"/>
    </source>
</evidence>
<keyword evidence="7 12" id="KW-0547">Nucleotide-binding</keyword>
<protein>
    <recommendedName>
        <fullName evidence="4 12">Glutamate--cysteine ligase</fullName>
        <ecNumber evidence="3 12">6.3.2.2</ecNumber>
    </recommendedName>
    <alternativeName>
        <fullName evidence="10 12">Gamma-ECS</fullName>
    </alternativeName>
    <alternativeName>
        <fullName evidence="9 12">Gamma-glutamylcysteine synthetase</fullName>
    </alternativeName>
</protein>
<dbReference type="PANTHER" id="PTHR11164:SF0">
    <property type="entry name" value="GLUTAMATE--CYSTEINE LIGASE CATALYTIC SUBUNIT"/>
    <property type="match status" value="1"/>
</dbReference>
<dbReference type="GO" id="GO:0006750">
    <property type="term" value="P:glutathione biosynthetic process"/>
    <property type="evidence" value="ECO:0007669"/>
    <property type="project" value="UniProtKB-UniRule"/>
</dbReference>
<dbReference type="GO" id="GO:0005524">
    <property type="term" value="F:ATP binding"/>
    <property type="evidence" value="ECO:0007669"/>
    <property type="project" value="UniProtKB-UniRule"/>
</dbReference>
<dbReference type="Gene3D" id="3.30.590.50">
    <property type="match status" value="3"/>
</dbReference>
<evidence type="ECO:0000256" key="4">
    <source>
        <dbReference type="ARBA" id="ARBA00014618"/>
    </source>
</evidence>
<evidence type="ECO:0000256" key="2">
    <source>
        <dbReference type="ARBA" id="ARBA00008100"/>
    </source>
</evidence>
<keyword evidence="8 12" id="KW-0067">ATP-binding</keyword>
<sequence length="725" mass="82942">MKILKKHGIYQFINLYHRLKSRQGDQLKWGDEIEYTVVKFDHEHKKVRVSCRAEELLSRLQAQEEVCNDKNHRLEFVVNALIGTVNHFLWRPEFAAYMVEGTPGVPYGGLLACFNVVEANMVVRRKEVQKLLKKVRVSCRAEELLSRLQAQEEVNALIGTVNHFLWRPEFAAYMVEGTPGVPYGGLLACFNVVEANMVVRRKEVQKLLKKSEAVLSISFPALGAKDFTYPPMEPTPYEEGPGRSIFWPEDAVFCGHPRFKNLVKNIRGRRGEKVAINVPIFRDTNTPNPYIEDLSALGEGDMISAAKPDHIYMDHMGFGMGCCCLQVTFQAVNVDEARWLYDQLTPITPILLALSAATPIVFRSKLADVDSRWDIISASVDDRTAEERGLVPLKNSKWTIAKSRYDTTDCYLYPCSVAYNDIPLQYDEAIYQQLRDGDIDEPLAKHIAHMFIRDPLQVYRERIKQDDEKSTEHFETIQSSNWMNMRFKPPPPDAPEIGWRVEFRPTEVQLTDFENAAYCCFVVLLTRVIISFRLTYLLPISMVSENMKRAQKRDAVTQQTFLFRKSLAACVSAPENLKEVPQCSVRSDDIGEMSISEIINGKDEGFPGLVPLIRQYLDSADVDVDTRCTISQYLNFISKRATGEIWTLAHWIRQFVDKHPAYKHDSEVPDETIYDLLVKMDAISSGKQHCEKLLGCYRSKTDHLIPSAVRRAEESFVMSKQKRNA</sequence>
<keyword evidence="14" id="KW-1185">Reference proteome</keyword>
<dbReference type="GO" id="GO:0017109">
    <property type="term" value="C:glutamate-cysteine ligase complex"/>
    <property type="evidence" value="ECO:0007669"/>
    <property type="project" value="TreeGrafter"/>
</dbReference>
<dbReference type="Pfam" id="PF03074">
    <property type="entry name" value="GCS"/>
    <property type="match status" value="1"/>
</dbReference>
<dbReference type="FunFam" id="1.10.8.960:FF:000001">
    <property type="entry name" value="Glutamate--cysteine ligase catalytic subunit"/>
    <property type="match status" value="1"/>
</dbReference>
<keyword evidence="5 12" id="KW-0436">Ligase</keyword>
<evidence type="ECO:0000256" key="5">
    <source>
        <dbReference type="ARBA" id="ARBA00022598"/>
    </source>
</evidence>
<evidence type="ECO:0000256" key="7">
    <source>
        <dbReference type="ARBA" id="ARBA00022741"/>
    </source>
</evidence>
<comment type="similarity">
    <text evidence="2 12">Belongs to the glutamate--cysteine ligase type 3 family.</text>
</comment>
<dbReference type="EMBL" id="KN556037">
    <property type="protein sequence ID" value="KHJ88326.1"/>
    <property type="molecule type" value="Genomic_DNA"/>
</dbReference>
<evidence type="ECO:0000313" key="13">
    <source>
        <dbReference type="EMBL" id="KHJ88326.1"/>
    </source>
</evidence>
<dbReference type="FunFam" id="3.30.590.50:FF:000002">
    <property type="entry name" value="Glutamate--cysteine ligase catalytic subunit"/>
    <property type="match status" value="1"/>
</dbReference>
<gene>
    <name evidence="13" type="ORF">OESDEN_11883</name>
</gene>
<name>A0A0B1SWN4_OESDE</name>
<dbReference type="InterPro" id="IPR004308">
    <property type="entry name" value="GCS"/>
</dbReference>
<evidence type="ECO:0000256" key="10">
    <source>
        <dbReference type="ARBA" id="ARBA00032122"/>
    </source>
</evidence>
<evidence type="ECO:0000256" key="8">
    <source>
        <dbReference type="ARBA" id="ARBA00022840"/>
    </source>
</evidence>
<dbReference type="FunFam" id="3.30.590.50:FF:000007">
    <property type="entry name" value="Glutamate--cysteine ligase"/>
    <property type="match status" value="1"/>
</dbReference>
<dbReference type="UniPathway" id="UPA00142">
    <property type="reaction ID" value="UER00209"/>
</dbReference>
<organism evidence="13 14">
    <name type="scientific">Oesophagostomum dentatum</name>
    <name type="common">Nodular worm</name>
    <dbReference type="NCBI Taxonomy" id="61180"/>
    <lineage>
        <taxon>Eukaryota</taxon>
        <taxon>Metazoa</taxon>
        <taxon>Ecdysozoa</taxon>
        <taxon>Nematoda</taxon>
        <taxon>Chromadorea</taxon>
        <taxon>Rhabditida</taxon>
        <taxon>Rhabditina</taxon>
        <taxon>Rhabditomorpha</taxon>
        <taxon>Strongyloidea</taxon>
        <taxon>Strongylidae</taxon>
        <taxon>Oesophagostomum</taxon>
    </lineage>
</organism>
<dbReference type="Gene3D" id="1.10.8.960">
    <property type="match status" value="1"/>
</dbReference>
<dbReference type="SUPFAM" id="SSF55931">
    <property type="entry name" value="Glutamine synthetase/guanido kinase"/>
    <property type="match status" value="2"/>
</dbReference>
<proteinExistence type="inferred from homology"/>
<comment type="pathway">
    <text evidence="1 12">Sulfur metabolism; glutathione biosynthesis; glutathione from L-cysteine and L-glutamate: step 1/2.</text>
</comment>
<keyword evidence="6 12" id="KW-0317">Glutathione biosynthesis</keyword>
<evidence type="ECO:0000256" key="1">
    <source>
        <dbReference type="ARBA" id="ARBA00005006"/>
    </source>
</evidence>
<dbReference type="GO" id="GO:0004357">
    <property type="term" value="F:glutamate-cysteine ligase activity"/>
    <property type="evidence" value="ECO:0007669"/>
    <property type="project" value="UniProtKB-UniRule"/>
</dbReference>
<comment type="catalytic activity">
    <reaction evidence="11 12">
        <text>L-cysteine + L-glutamate + ATP = gamma-L-glutamyl-L-cysteine + ADP + phosphate + H(+)</text>
        <dbReference type="Rhea" id="RHEA:13285"/>
        <dbReference type="ChEBI" id="CHEBI:15378"/>
        <dbReference type="ChEBI" id="CHEBI:29985"/>
        <dbReference type="ChEBI" id="CHEBI:30616"/>
        <dbReference type="ChEBI" id="CHEBI:35235"/>
        <dbReference type="ChEBI" id="CHEBI:43474"/>
        <dbReference type="ChEBI" id="CHEBI:58173"/>
        <dbReference type="ChEBI" id="CHEBI:456216"/>
        <dbReference type="EC" id="6.3.2.2"/>
    </reaction>
</comment>
<evidence type="ECO:0000256" key="6">
    <source>
        <dbReference type="ARBA" id="ARBA00022684"/>
    </source>
</evidence>
<dbReference type="Proteomes" id="UP000053660">
    <property type="component" value="Unassembled WGS sequence"/>
</dbReference>
<dbReference type="PANTHER" id="PTHR11164">
    <property type="entry name" value="GLUTAMATE CYSTEINE LIGASE"/>
    <property type="match status" value="1"/>
</dbReference>
<evidence type="ECO:0000256" key="3">
    <source>
        <dbReference type="ARBA" id="ARBA00012220"/>
    </source>
</evidence>
<dbReference type="InterPro" id="IPR014746">
    <property type="entry name" value="Gln_synth/guanido_kin_cat_dom"/>
</dbReference>
<evidence type="ECO:0000256" key="9">
    <source>
        <dbReference type="ARBA" id="ARBA00030585"/>
    </source>
</evidence>
<dbReference type="OrthoDB" id="7939818at2759"/>